<proteinExistence type="inferred from homology"/>
<gene>
    <name evidence="5" type="ORF">Q8F55_008166</name>
</gene>
<comment type="caution">
    <text evidence="5">The sequence shown here is derived from an EMBL/GenBank/DDBJ whole genome shotgun (WGS) entry which is preliminary data.</text>
</comment>
<dbReference type="InterPro" id="IPR040911">
    <property type="entry name" value="Exostosin_GT47"/>
</dbReference>
<dbReference type="Proteomes" id="UP001565368">
    <property type="component" value="Unassembled WGS sequence"/>
</dbReference>
<feature type="domain" description="Exostosin GT47" evidence="4">
    <location>
        <begin position="866"/>
        <end position="1029"/>
    </location>
</feature>
<evidence type="ECO:0000259" key="3">
    <source>
        <dbReference type="Pfam" id="PF01370"/>
    </source>
</evidence>
<organism evidence="5 6">
    <name type="scientific">Vanrija albida</name>
    <dbReference type="NCBI Taxonomy" id="181172"/>
    <lineage>
        <taxon>Eukaryota</taxon>
        <taxon>Fungi</taxon>
        <taxon>Dikarya</taxon>
        <taxon>Basidiomycota</taxon>
        <taxon>Agaricomycotina</taxon>
        <taxon>Tremellomycetes</taxon>
        <taxon>Trichosporonales</taxon>
        <taxon>Trichosporonaceae</taxon>
        <taxon>Vanrija</taxon>
    </lineage>
</organism>
<evidence type="ECO:0000259" key="4">
    <source>
        <dbReference type="Pfam" id="PF03016"/>
    </source>
</evidence>
<dbReference type="SUPFAM" id="SSF51735">
    <property type="entry name" value="NAD(P)-binding Rossmann-fold domains"/>
    <property type="match status" value="1"/>
</dbReference>
<dbReference type="RefSeq" id="XP_069206411.1">
    <property type="nucleotide sequence ID" value="XM_069356570.1"/>
</dbReference>
<feature type="compositionally biased region" description="Basic and acidic residues" evidence="2">
    <location>
        <begin position="483"/>
        <end position="492"/>
    </location>
</feature>
<dbReference type="CDD" id="cd08946">
    <property type="entry name" value="SDR_e"/>
    <property type="match status" value="1"/>
</dbReference>
<keyword evidence="6" id="KW-1185">Reference proteome</keyword>
<evidence type="ECO:0000256" key="2">
    <source>
        <dbReference type="SAM" id="MobiDB-lite"/>
    </source>
</evidence>
<evidence type="ECO:0008006" key="7">
    <source>
        <dbReference type="Google" id="ProtNLM"/>
    </source>
</evidence>
<comment type="similarity">
    <text evidence="1">Belongs to the NAD(P)-dependent epimerase/dehydratase family.</text>
</comment>
<reference evidence="5 6" key="1">
    <citation type="submission" date="2023-08" db="EMBL/GenBank/DDBJ databases">
        <title>Annotated Genome Sequence of Vanrija albida AlHP1.</title>
        <authorList>
            <person name="Herzog R."/>
        </authorList>
    </citation>
    <scope>NUCLEOTIDE SEQUENCE [LARGE SCALE GENOMIC DNA]</scope>
    <source>
        <strain evidence="5 6">AlHP1</strain>
    </source>
</reference>
<dbReference type="InterPro" id="IPR036291">
    <property type="entry name" value="NAD(P)-bd_dom_sf"/>
</dbReference>
<dbReference type="Pfam" id="PF03016">
    <property type="entry name" value="Exostosin_GT47"/>
    <property type="match status" value="1"/>
</dbReference>
<dbReference type="Gene3D" id="3.40.50.720">
    <property type="entry name" value="NAD(P)-binding Rossmann-like Domain"/>
    <property type="match status" value="1"/>
</dbReference>
<dbReference type="Pfam" id="PF01370">
    <property type="entry name" value="Epimerase"/>
    <property type="match status" value="1"/>
</dbReference>
<evidence type="ECO:0000256" key="1">
    <source>
        <dbReference type="ARBA" id="ARBA00007637"/>
    </source>
</evidence>
<feature type="domain" description="NAD-dependent epimerase/dehydratase" evidence="3">
    <location>
        <begin position="82"/>
        <end position="303"/>
    </location>
</feature>
<dbReference type="InterPro" id="IPR001509">
    <property type="entry name" value="Epimerase_deHydtase"/>
</dbReference>
<evidence type="ECO:0000313" key="6">
    <source>
        <dbReference type="Proteomes" id="UP001565368"/>
    </source>
</evidence>
<evidence type="ECO:0000313" key="5">
    <source>
        <dbReference type="EMBL" id="KAL1406467.1"/>
    </source>
</evidence>
<protein>
    <recommendedName>
        <fullName evidence="7">NAD-dependent epimerase/dehydratase domain-containing protein</fullName>
    </recommendedName>
</protein>
<dbReference type="PANTHER" id="PTHR43000">
    <property type="entry name" value="DTDP-D-GLUCOSE 4,6-DEHYDRATASE-RELATED"/>
    <property type="match status" value="1"/>
</dbReference>
<dbReference type="GeneID" id="95989209"/>
<feature type="region of interest" description="Disordered" evidence="2">
    <location>
        <begin position="476"/>
        <end position="495"/>
    </location>
</feature>
<feature type="region of interest" description="Disordered" evidence="2">
    <location>
        <begin position="54"/>
        <end position="78"/>
    </location>
</feature>
<feature type="region of interest" description="Disordered" evidence="2">
    <location>
        <begin position="197"/>
        <end position="218"/>
    </location>
</feature>
<dbReference type="EMBL" id="JBBXJM010000006">
    <property type="protein sequence ID" value="KAL1406467.1"/>
    <property type="molecule type" value="Genomic_DNA"/>
</dbReference>
<sequence length="1089" mass="121360">MAWSPPKRSRLYVALGLVAWSALVMLTLGQLQWSWRGAGPVPLDVYLNDHLHEEQQPKPPSKWGLGLGGGAPSHRPPSAGRVLVTGGGGMIGKAIVSHLLGSKTPVTILDLMVNDDELAVLKGAHDSFTVVKGDMRDPVTLQQALTDDVVGIINLAGVTRTHQCAENFPDCHDVNVKAVDKVLARFKEHGGGWFIQASEDESERDGGDDTKGRTTAYGDSQQKAEQILEKHVAENSKLTAVALRLATVYGSIYDHHDRLVPSIVNNALAHRPVQVAGDPLVDLVHINDVVDAFGLVVDRLERARNAKKKKTGMAVFSVHSNTTVTSKFVFGKIVTLTKSASPLQIIPRNDKYLDRYISQTPASQLRGWRPKVPLDLGLRKLTKAYLEETASYLERKIQSECGERPAYSMADVISLDGCSGSFAADVNGEIRYANIHEGQEKDGKWPELDMAWRDTDMPTDWTFEIKAKGDGASLKLRGKPRRSKADKVKGRDGALGPKDQVVFQQANDAEFEITAIDPKTGYLTVKANGQPFLPTHVDDDWDWNPIEEVKVDSSRFRLTPYCCAGRKPSWPFYAYDPLASVILDERAHGHHKHKFDVSQPSVLCDRLAKAQKVTAERLEKLSDTDKSEIGVAPMPDRPSVQWRMRDKAICANLCDHPTVCLDTGDCACAQSNCVWPKRFPFAEYAGTGKTSYPPNLLDYSLAERAKVTPWLSVLRPHARRYFTNNPGWWDMNVTRVPPDVEEERLNKDPDKFDRVQTESHGCYSADSSMERAAKLISHAWTPNSMVFLPHWEYTLRFPPVVEWVKNAKAQHLPPEFDLKDMIVPFTFDWGRCNSILNHLFHIRTNGKASDELKSVSAWQPLGDLNSECYIMDQDVVIPTRTCLQDKLREAFPITKVKPAKDRSLLATFKGSPNGQGTIPRIKVQCDRPIPAAGRLTDTDKLKTLWGDLVAGDGDKEARYMATIGDAIFCPVPAGTVGWTYRLADVAYAGCIPVLVGDATHHYFWDVLDYTKFSVSVSWAQLERLEEVLTDFTWDEIAQMQANLLVVRDAFLYPAEGHHKESLETRGPFFYAMHSAALLRQTQFPPAEGK</sequence>
<accession>A0ABR3PVJ4</accession>
<name>A0ABR3PVJ4_9TREE</name>